<feature type="transmembrane region" description="Helical" evidence="1">
    <location>
        <begin position="26"/>
        <end position="46"/>
    </location>
</feature>
<evidence type="ECO:0000313" key="2">
    <source>
        <dbReference type="EnsemblPlants" id="Kaladp0048s0235.1.v1.1.CDS.1"/>
    </source>
</evidence>
<sequence>MLGVADIFLPKNRQTILIFCFQADNFFLFFSFKIFVVPVHTLFGYWKLGIFYEENKNSCMDGI</sequence>
<evidence type="ECO:0000256" key="1">
    <source>
        <dbReference type="SAM" id="Phobius"/>
    </source>
</evidence>
<keyword evidence="1" id="KW-0812">Transmembrane</keyword>
<name>A0A7N0ZX42_KALFE</name>
<reference evidence="2" key="1">
    <citation type="submission" date="2021-01" db="UniProtKB">
        <authorList>
            <consortium name="EnsemblPlants"/>
        </authorList>
    </citation>
    <scope>IDENTIFICATION</scope>
</reference>
<dbReference type="EnsemblPlants" id="Kaladp0048s0235.1.v1.1">
    <property type="protein sequence ID" value="Kaladp0048s0235.1.v1.1.CDS.1"/>
    <property type="gene ID" value="Kaladp0048s0235.v1.1"/>
</dbReference>
<keyword evidence="3" id="KW-1185">Reference proteome</keyword>
<keyword evidence="1" id="KW-1133">Transmembrane helix</keyword>
<accession>A0A7N0ZX42</accession>
<keyword evidence="1" id="KW-0472">Membrane</keyword>
<organism evidence="2 3">
    <name type="scientific">Kalanchoe fedtschenkoi</name>
    <name type="common">Lavender scallops</name>
    <name type="synonym">South American air plant</name>
    <dbReference type="NCBI Taxonomy" id="63787"/>
    <lineage>
        <taxon>Eukaryota</taxon>
        <taxon>Viridiplantae</taxon>
        <taxon>Streptophyta</taxon>
        <taxon>Embryophyta</taxon>
        <taxon>Tracheophyta</taxon>
        <taxon>Spermatophyta</taxon>
        <taxon>Magnoliopsida</taxon>
        <taxon>eudicotyledons</taxon>
        <taxon>Gunneridae</taxon>
        <taxon>Pentapetalae</taxon>
        <taxon>Saxifragales</taxon>
        <taxon>Crassulaceae</taxon>
        <taxon>Kalanchoe</taxon>
    </lineage>
</organism>
<evidence type="ECO:0000313" key="3">
    <source>
        <dbReference type="Proteomes" id="UP000594263"/>
    </source>
</evidence>
<dbReference type="Proteomes" id="UP000594263">
    <property type="component" value="Unplaced"/>
</dbReference>
<protein>
    <submittedName>
        <fullName evidence="2">Uncharacterized protein</fullName>
    </submittedName>
</protein>
<proteinExistence type="predicted"/>
<dbReference type="AlphaFoldDB" id="A0A7N0ZX42"/>
<dbReference type="Gramene" id="Kaladp0048s0235.1.v1.1">
    <property type="protein sequence ID" value="Kaladp0048s0235.1.v1.1.CDS.1"/>
    <property type="gene ID" value="Kaladp0048s0235.v1.1"/>
</dbReference>